<dbReference type="Pfam" id="PF04290">
    <property type="entry name" value="DctQ"/>
    <property type="match status" value="1"/>
</dbReference>
<feature type="domain" description="Tripartite ATP-independent periplasmic transporters DctQ component" evidence="10">
    <location>
        <begin position="18"/>
        <end position="148"/>
    </location>
</feature>
<feature type="transmembrane region" description="Helical" evidence="9">
    <location>
        <begin position="118"/>
        <end position="141"/>
    </location>
</feature>
<proteinExistence type="inferred from homology"/>
<feature type="transmembrane region" description="Helical" evidence="9">
    <location>
        <begin position="78"/>
        <end position="98"/>
    </location>
</feature>
<evidence type="ECO:0000256" key="6">
    <source>
        <dbReference type="ARBA" id="ARBA00022989"/>
    </source>
</evidence>
<evidence type="ECO:0000256" key="5">
    <source>
        <dbReference type="ARBA" id="ARBA00022692"/>
    </source>
</evidence>
<dbReference type="GO" id="GO:0022857">
    <property type="term" value="F:transmembrane transporter activity"/>
    <property type="evidence" value="ECO:0007669"/>
    <property type="project" value="TreeGrafter"/>
</dbReference>
<evidence type="ECO:0000256" key="3">
    <source>
        <dbReference type="ARBA" id="ARBA00022475"/>
    </source>
</evidence>
<evidence type="ECO:0000256" key="2">
    <source>
        <dbReference type="ARBA" id="ARBA00022448"/>
    </source>
</evidence>
<comment type="caution">
    <text evidence="11">The sequence shown here is derived from an EMBL/GenBank/DDBJ whole genome shotgun (WGS) entry which is preliminary data.</text>
</comment>
<dbReference type="EMBL" id="VUMH01000004">
    <property type="protein sequence ID" value="MSS27490.1"/>
    <property type="molecule type" value="Genomic_DNA"/>
</dbReference>
<gene>
    <name evidence="11" type="ORF">FYJ44_05370</name>
</gene>
<comment type="similarity">
    <text evidence="8">Belongs to the TRAP transporter small permease family.</text>
</comment>
<evidence type="ECO:0000256" key="9">
    <source>
        <dbReference type="SAM" id="Phobius"/>
    </source>
</evidence>
<sequence length="162" mass="18707">MERVFRCLLTFLLCLVAAMECLQVLLRYILEMPIMWLDESIIFPAVWLYMLGCANASRENTQIVAKILPVFFSGPRQTAFFDLCAQCFSAVISCWLTWYAVEYFFYTFEADRKTGYLFLPMTIGETALCAGMLLVTWYTLLQLARSARRMRALLQKGKPLCS</sequence>
<dbReference type="InterPro" id="IPR055348">
    <property type="entry name" value="DctQ"/>
</dbReference>
<evidence type="ECO:0000313" key="11">
    <source>
        <dbReference type="EMBL" id="MSS27490.1"/>
    </source>
</evidence>
<protein>
    <submittedName>
        <fullName evidence="11">TRAP transporter small permease</fullName>
    </submittedName>
</protein>
<dbReference type="RefSeq" id="WP_154509902.1">
    <property type="nucleotide sequence ID" value="NZ_DBFWWU010000141.1"/>
</dbReference>
<organism evidence="11 12">
    <name type="scientific">Desulfovibrio porci</name>
    <dbReference type="NCBI Taxonomy" id="2605782"/>
    <lineage>
        <taxon>Bacteria</taxon>
        <taxon>Pseudomonadati</taxon>
        <taxon>Thermodesulfobacteriota</taxon>
        <taxon>Desulfovibrionia</taxon>
        <taxon>Desulfovibrionales</taxon>
        <taxon>Desulfovibrionaceae</taxon>
        <taxon>Desulfovibrio</taxon>
    </lineage>
</organism>
<dbReference type="InterPro" id="IPR007387">
    <property type="entry name" value="TRAP_DctQ"/>
</dbReference>
<evidence type="ECO:0000256" key="1">
    <source>
        <dbReference type="ARBA" id="ARBA00004429"/>
    </source>
</evidence>
<evidence type="ECO:0000259" key="10">
    <source>
        <dbReference type="Pfam" id="PF04290"/>
    </source>
</evidence>
<evidence type="ECO:0000313" key="12">
    <source>
        <dbReference type="Proteomes" id="UP000477488"/>
    </source>
</evidence>
<keyword evidence="6 9" id="KW-1133">Transmembrane helix</keyword>
<evidence type="ECO:0000256" key="8">
    <source>
        <dbReference type="ARBA" id="ARBA00038436"/>
    </source>
</evidence>
<keyword evidence="12" id="KW-1185">Reference proteome</keyword>
<keyword evidence="3" id="KW-1003">Cell membrane</keyword>
<reference evidence="11 12" key="1">
    <citation type="submission" date="2019-09" db="EMBL/GenBank/DDBJ databases">
        <title>In-depth cultivation of the pig gut microbiome towards novel bacterial diversity and tailored functional studies.</title>
        <authorList>
            <person name="Wylensek D."/>
            <person name="Hitch T.C.A."/>
            <person name="Clavel T."/>
        </authorList>
    </citation>
    <scope>NUCLEOTIDE SEQUENCE [LARGE SCALE GENOMIC DNA]</scope>
    <source>
        <strain evidence="11 12">PG-178-WT-4</strain>
    </source>
</reference>
<evidence type="ECO:0000256" key="7">
    <source>
        <dbReference type="ARBA" id="ARBA00023136"/>
    </source>
</evidence>
<keyword evidence="5 9" id="KW-0812">Transmembrane</keyword>
<name>A0A6L5XJV5_9BACT</name>
<dbReference type="AlphaFoldDB" id="A0A6L5XJV5"/>
<keyword evidence="4" id="KW-0997">Cell inner membrane</keyword>
<dbReference type="PANTHER" id="PTHR35011">
    <property type="entry name" value="2,3-DIKETO-L-GULONATE TRAP TRANSPORTER SMALL PERMEASE PROTEIN YIAM"/>
    <property type="match status" value="1"/>
</dbReference>
<evidence type="ECO:0000256" key="4">
    <source>
        <dbReference type="ARBA" id="ARBA00022519"/>
    </source>
</evidence>
<comment type="subcellular location">
    <subcellularLocation>
        <location evidence="1">Cell inner membrane</location>
        <topology evidence="1">Multi-pass membrane protein</topology>
    </subcellularLocation>
</comment>
<accession>A0A6L5XJV5</accession>
<keyword evidence="2" id="KW-0813">Transport</keyword>
<feature type="transmembrane region" description="Helical" evidence="9">
    <location>
        <begin position="34"/>
        <end position="57"/>
    </location>
</feature>
<dbReference type="PANTHER" id="PTHR35011:SF2">
    <property type="entry name" value="2,3-DIKETO-L-GULONATE TRAP TRANSPORTER SMALL PERMEASE PROTEIN YIAM"/>
    <property type="match status" value="1"/>
</dbReference>
<dbReference type="GO" id="GO:0005886">
    <property type="term" value="C:plasma membrane"/>
    <property type="evidence" value="ECO:0007669"/>
    <property type="project" value="UniProtKB-SubCell"/>
</dbReference>
<dbReference type="GO" id="GO:0015740">
    <property type="term" value="P:C4-dicarboxylate transport"/>
    <property type="evidence" value="ECO:0007669"/>
    <property type="project" value="TreeGrafter"/>
</dbReference>
<dbReference type="Proteomes" id="UP000477488">
    <property type="component" value="Unassembled WGS sequence"/>
</dbReference>
<keyword evidence="7 9" id="KW-0472">Membrane</keyword>